<evidence type="ECO:0000313" key="1">
    <source>
        <dbReference type="EMBL" id="QBJ04145.1"/>
    </source>
</evidence>
<evidence type="ECO:0000313" key="2">
    <source>
        <dbReference type="Proteomes" id="UP000292160"/>
    </source>
</evidence>
<dbReference type="RefSeq" id="YP_010082881.1">
    <property type="nucleotide sequence ID" value="NC_055035.1"/>
</dbReference>
<dbReference type="GeneID" id="65071889"/>
<accession>A0A481W7H6</accession>
<dbReference type="Proteomes" id="UP000292160">
    <property type="component" value="Segment"/>
</dbReference>
<dbReference type="EMBL" id="MK554696">
    <property type="protein sequence ID" value="QBJ04145.1"/>
    <property type="molecule type" value="Genomic_DNA"/>
</dbReference>
<keyword evidence="2" id="KW-1185">Reference proteome</keyword>
<sequence length="146" mass="17545">MNRPINKIFAEAKAEMYKKLDELRQEYQPTVNEHITLNVLDFDDLDSVYKNEVSDYILGSIYTSNYFNVKLVIRSIYLKIRIKVELNTKYMQGTWKRYEYDLVDISKEEYNRLYAEIQLKEAKQVIKEELRKEMGIFGLFSKLFSK</sequence>
<proteinExistence type="predicted"/>
<dbReference type="KEGG" id="vg:65071889"/>
<name>A0A481W7H6_9CAUD</name>
<reference evidence="1 2" key="1">
    <citation type="submission" date="2019-02" db="EMBL/GenBank/DDBJ databases">
        <title>Genomic, morphological and functional characterisation of novel bacteriophage Fnu1 capable of disrupt Fusobacterium nucleatum biofilm.</title>
        <authorList>
            <person name="Kabwe M."/>
            <person name="Brown T.L."/>
            <person name="Dashper S."/>
            <person name="Speirs L."/>
            <person name="Ku H."/>
            <person name="Petrovski S."/>
            <person name="Chan H.T."/>
            <person name="Lock P."/>
            <person name="Tucci J."/>
        </authorList>
    </citation>
    <scope>NUCLEOTIDE SEQUENCE [LARGE SCALE GENOMIC DNA]</scope>
</reference>
<organism evidence="1 2">
    <name type="scientific">Fusobacterium phage Fnu1</name>
    <dbReference type="NCBI Taxonomy" id="2530024"/>
    <lineage>
        <taxon>Viruses</taxon>
        <taxon>Duplodnaviria</taxon>
        <taxon>Heunggongvirae</taxon>
        <taxon>Uroviricota</taxon>
        <taxon>Caudoviricetes</taxon>
        <taxon>Latrobevirus</taxon>
        <taxon>Latrobevirus FNU1</taxon>
    </lineage>
</organism>
<protein>
    <submittedName>
        <fullName evidence="1">Uncharacterized protein</fullName>
    </submittedName>
</protein>